<evidence type="ECO:0000313" key="2">
    <source>
        <dbReference type="EMBL" id="WIA19696.1"/>
    </source>
</evidence>
<dbReference type="PANTHER" id="PTHR33383:SF1">
    <property type="entry name" value="MEMBRANE PROTEIN INSERTION EFFICIENCY FACTOR-RELATED"/>
    <property type="match status" value="1"/>
</dbReference>
<reference evidence="2 3" key="1">
    <citation type="submission" date="2023-05" db="EMBL/GenBank/DDBJ databases">
        <title>A 100% complete, gapless, phased diploid assembly of the Scenedesmus obliquus UTEX 3031 genome.</title>
        <authorList>
            <person name="Biondi T.C."/>
            <person name="Hanschen E.R."/>
            <person name="Kwon T."/>
            <person name="Eng W."/>
            <person name="Kruse C.P.S."/>
            <person name="Koehler S.I."/>
            <person name="Kunde Y."/>
            <person name="Gleasner C.D."/>
            <person name="You Mak K.T."/>
            <person name="Polle J."/>
            <person name="Hovde B.T."/>
            <person name="Starkenburg S.R."/>
        </authorList>
    </citation>
    <scope>NUCLEOTIDE SEQUENCE [LARGE SCALE GENOMIC DNA]</scope>
    <source>
        <strain evidence="2 3">DOE0152z</strain>
    </source>
</reference>
<gene>
    <name evidence="2" type="ORF">OEZ85_005623</name>
</gene>
<organism evidence="2 3">
    <name type="scientific">Tetradesmus obliquus</name>
    <name type="common">Green alga</name>
    <name type="synonym">Acutodesmus obliquus</name>
    <dbReference type="NCBI Taxonomy" id="3088"/>
    <lineage>
        <taxon>Eukaryota</taxon>
        <taxon>Viridiplantae</taxon>
        <taxon>Chlorophyta</taxon>
        <taxon>core chlorophytes</taxon>
        <taxon>Chlorophyceae</taxon>
        <taxon>CS clade</taxon>
        <taxon>Sphaeropleales</taxon>
        <taxon>Scenedesmaceae</taxon>
        <taxon>Tetradesmus</taxon>
    </lineage>
</organism>
<dbReference type="InterPro" id="IPR002696">
    <property type="entry name" value="Membr_insert_effic_factor_YidD"/>
</dbReference>
<feature type="region of interest" description="Disordered" evidence="1">
    <location>
        <begin position="1"/>
        <end position="23"/>
    </location>
</feature>
<accession>A0ABY8UHQ3</accession>
<evidence type="ECO:0000256" key="1">
    <source>
        <dbReference type="SAM" id="MobiDB-lite"/>
    </source>
</evidence>
<feature type="compositionally biased region" description="Low complexity" evidence="1">
    <location>
        <begin position="11"/>
        <end position="23"/>
    </location>
</feature>
<keyword evidence="3" id="KW-1185">Reference proteome</keyword>
<proteinExistence type="predicted"/>
<protein>
    <recommendedName>
        <fullName evidence="4">Membrane protein insertion efficiency factor YidD</fullName>
    </recommendedName>
</protein>
<sequence length="98" mass="10984">MLPKLQPGSLQEQQQQQQQQQQHQYSMDSYRAYGVAKGTVLTAWRLLRCNPWGPSGYDPTAWPPVGLAWLFRVEGSAEVAVVVGLAAFVRLSHALLFE</sequence>
<dbReference type="SMART" id="SM01234">
    <property type="entry name" value="Haemolytic"/>
    <property type="match status" value="1"/>
</dbReference>
<dbReference type="EMBL" id="CP126218">
    <property type="protein sequence ID" value="WIA19696.1"/>
    <property type="molecule type" value="Genomic_DNA"/>
</dbReference>
<dbReference type="Proteomes" id="UP001244341">
    <property type="component" value="Chromosome 11b"/>
</dbReference>
<name>A0ABY8UHQ3_TETOB</name>
<dbReference type="PANTHER" id="PTHR33383">
    <property type="entry name" value="MEMBRANE PROTEIN INSERTION EFFICIENCY FACTOR-RELATED"/>
    <property type="match status" value="1"/>
</dbReference>
<dbReference type="Pfam" id="PF01809">
    <property type="entry name" value="YidD"/>
    <property type="match status" value="1"/>
</dbReference>
<evidence type="ECO:0008006" key="4">
    <source>
        <dbReference type="Google" id="ProtNLM"/>
    </source>
</evidence>
<evidence type="ECO:0000313" key="3">
    <source>
        <dbReference type="Proteomes" id="UP001244341"/>
    </source>
</evidence>